<evidence type="ECO:0000256" key="4">
    <source>
        <dbReference type="ARBA" id="ARBA00022777"/>
    </source>
</evidence>
<evidence type="ECO:0000256" key="3">
    <source>
        <dbReference type="ARBA" id="ARBA00022741"/>
    </source>
</evidence>
<proteinExistence type="inferred from homology"/>
<dbReference type="Pfam" id="PF00294">
    <property type="entry name" value="PfkB"/>
    <property type="match status" value="1"/>
</dbReference>
<dbReference type="AlphaFoldDB" id="A0A329QAB8"/>
<dbReference type="OrthoDB" id="9801219at2"/>
<keyword evidence="5" id="KW-0067">ATP-binding</keyword>
<dbReference type="InterPro" id="IPR029056">
    <property type="entry name" value="Ribokinase-like"/>
</dbReference>
<dbReference type="Proteomes" id="UP000250462">
    <property type="component" value="Unassembled WGS sequence"/>
</dbReference>
<evidence type="ECO:0000313" key="8">
    <source>
        <dbReference type="Proteomes" id="UP000250462"/>
    </source>
</evidence>
<dbReference type="GO" id="GO:0005524">
    <property type="term" value="F:ATP binding"/>
    <property type="evidence" value="ECO:0007669"/>
    <property type="project" value="UniProtKB-KW"/>
</dbReference>
<dbReference type="GO" id="GO:0008443">
    <property type="term" value="F:phosphofructokinase activity"/>
    <property type="evidence" value="ECO:0007669"/>
    <property type="project" value="TreeGrafter"/>
</dbReference>
<dbReference type="EMBL" id="QMIG01000048">
    <property type="protein sequence ID" value="RAW09276.1"/>
    <property type="molecule type" value="Genomic_DNA"/>
</dbReference>
<dbReference type="NCBIfam" id="TIGR03168">
    <property type="entry name" value="1-PFK"/>
    <property type="match status" value="1"/>
</dbReference>
<accession>A0A329QAB8</accession>
<dbReference type="RefSeq" id="WP_112260501.1">
    <property type="nucleotide sequence ID" value="NZ_QMIG01000048.1"/>
</dbReference>
<comment type="caution">
    <text evidence="7">The sequence shown here is derived from an EMBL/GenBank/DDBJ whole genome shotgun (WGS) entry which is preliminary data.</text>
</comment>
<evidence type="ECO:0000256" key="2">
    <source>
        <dbReference type="ARBA" id="ARBA00022679"/>
    </source>
</evidence>
<dbReference type="GO" id="GO:0005829">
    <property type="term" value="C:cytosol"/>
    <property type="evidence" value="ECO:0007669"/>
    <property type="project" value="TreeGrafter"/>
</dbReference>
<sequence length="370" mass="37434">MIVTVTPNPSADRTIGVDRIHLGRVHHGTSVRVDPGGKGVNVARVLAAHHTKAAAVLPVGGTEGQLLVQVLEEHGVDVVPVPIAAGVRTNVTVVESDGTTTKFNEPGPHLSPDERSALLDAVSATLARSTGAPGWLVGCGSLPGGVGAGFYADLVRLAHARGIRAAIDTSGTALHEAVRAGADLVKPNLFELEEIAGRVLPTLGDVADAARELLATCAGTHPVACAGAHPAALVSLGPHGAVLVREGATPVWAIADAITPRSTVGAGDALLAGYLDTIERVGDSATDLNGGDDDVGVDFPGGRAGGDLADGADARGDLADGRYVEAVRTAVAWGTAAVGLPGSQMPEPSDVAPLRVHVRTDPDRNVPVQE</sequence>
<evidence type="ECO:0000256" key="1">
    <source>
        <dbReference type="ARBA" id="ARBA00010688"/>
    </source>
</evidence>
<evidence type="ECO:0000259" key="6">
    <source>
        <dbReference type="Pfam" id="PF00294"/>
    </source>
</evidence>
<reference evidence="7 8" key="1">
    <citation type="submission" date="2018-06" db="EMBL/GenBank/DDBJ databases">
        <title>Phytoactinopolyspora halophila sp. nov., a novel halophilic actinomycete isolated from a saline soil in China.</title>
        <authorList>
            <person name="Tang S.-K."/>
        </authorList>
    </citation>
    <scope>NUCLEOTIDE SEQUENCE [LARGE SCALE GENOMIC DNA]</scope>
    <source>
        <strain evidence="7 8">YIM 96934</strain>
    </source>
</reference>
<feature type="domain" description="Carbohydrate kinase PfkB" evidence="6">
    <location>
        <begin position="20"/>
        <end position="278"/>
    </location>
</feature>
<keyword evidence="2" id="KW-0808">Transferase</keyword>
<gene>
    <name evidence="7" type="ORF">DPM12_22005</name>
</gene>
<evidence type="ECO:0000256" key="5">
    <source>
        <dbReference type="ARBA" id="ARBA00022840"/>
    </source>
</evidence>
<keyword evidence="8" id="KW-1185">Reference proteome</keyword>
<name>A0A329QAB8_9ACTN</name>
<dbReference type="CDD" id="cd01164">
    <property type="entry name" value="FruK_PfkB_like"/>
    <property type="match status" value="1"/>
</dbReference>
<dbReference type="SUPFAM" id="SSF53613">
    <property type="entry name" value="Ribokinase-like"/>
    <property type="match status" value="1"/>
</dbReference>
<organism evidence="7 8">
    <name type="scientific">Phytoactinopolyspora halophila</name>
    <dbReference type="NCBI Taxonomy" id="1981511"/>
    <lineage>
        <taxon>Bacteria</taxon>
        <taxon>Bacillati</taxon>
        <taxon>Actinomycetota</taxon>
        <taxon>Actinomycetes</taxon>
        <taxon>Jiangellales</taxon>
        <taxon>Jiangellaceae</taxon>
        <taxon>Phytoactinopolyspora</taxon>
    </lineage>
</organism>
<comment type="similarity">
    <text evidence="1">Belongs to the carbohydrate kinase PfkB family.</text>
</comment>
<dbReference type="Gene3D" id="3.40.1190.20">
    <property type="match status" value="1"/>
</dbReference>
<keyword evidence="4 7" id="KW-0418">Kinase</keyword>
<dbReference type="PANTHER" id="PTHR46566">
    <property type="entry name" value="1-PHOSPHOFRUCTOKINASE-RELATED"/>
    <property type="match status" value="1"/>
</dbReference>
<protein>
    <submittedName>
        <fullName evidence="7">1-phosphofructokinase</fullName>
    </submittedName>
</protein>
<evidence type="ECO:0000313" key="7">
    <source>
        <dbReference type="EMBL" id="RAW09276.1"/>
    </source>
</evidence>
<dbReference type="InterPro" id="IPR017583">
    <property type="entry name" value="Tagatose/fructose_Pkinase"/>
</dbReference>
<dbReference type="PANTHER" id="PTHR46566:SF5">
    <property type="entry name" value="1-PHOSPHOFRUCTOKINASE"/>
    <property type="match status" value="1"/>
</dbReference>
<dbReference type="InterPro" id="IPR011611">
    <property type="entry name" value="PfkB_dom"/>
</dbReference>
<keyword evidence="3" id="KW-0547">Nucleotide-binding</keyword>